<dbReference type="RefSeq" id="WP_075607964.1">
    <property type="nucleotide sequence ID" value="NZ_CP052766.1"/>
</dbReference>
<gene>
    <name evidence="4" type="ORF">CA267_008065</name>
</gene>
<dbReference type="PANTHER" id="PTHR35936">
    <property type="entry name" value="MEMBRANE-BOUND LYTIC MUREIN TRANSGLYCOSYLASE F"/>
    <property type="match status" value="1"/>
</dbReference>
<evidence type="ECO:0000313" key="5">
    <source>
        <dbReference type="Proteomes" id="UP000219285"/>
    </source>
</evidence>
<dbReference type="SUPFAM" id="SSF53850">
    <property type="entry name" value="Periplasmic binding protein-like II"/>
    <property type="match status" value="1"/>
</dbReference>
<dbReference type="PANTHER" id="PTHR35936:SF38">
    <property type="entry name" value="GLUTAMINE-BINDING PERIPLASMIC PROTEIN"/>
    <property type="match status" value="1"/>
</dbReference>
<protein>
    <submittedName>
        <fullName evidence="4">Amino acid ABC transporter substrate-binding protein</fullName>
    </submittedName>
</protein>
<organism evidence="4 5">
    <name type="scientific">Alteromonas pelagimontana</name>
    <dbReference type="NCBI Taxonomy" id="1858656"/>
    <lineage>
        <taxon>Bacteria</taxon>
        <taxon>Pseudomonadati</taxon>
        <taxon>Pseudomonadota</taxon>
        <taxon>Gammaproteobacteria</taxon>
        <taxon>Alteromonadales</taxon>
        <taxon>Alteromonadaceae</taxon>
        <taxon>Alteromonas/Salinimonas group</taxon>
        <taxon>Alteromonas</taxon>
    </lineage>
</organism>
<evidence type="ECO:0000313" key="4">
    <source>
        <dbReference type="EMBL" id="QJR80737.1"/>
    </source>
</evidence>
<dbReference type="KEGG" id="apel:CA267_008065"/>
<reference evidence="5" key="1">
    <citation type="submission" date="2014-12" db="EMBL/GenBank/DDBJ databases">
        <title>Complete genome sequence of a multi-drug resistant Klebsiella pneumoniae.</title>
        <authorList>
            <person name="Hua X."/>
            <person name="Chen Q."/>
            <person name="Li X."/>
            <person name="Feng Y."/>
            <person name="Ruan Z."/>
            <person name="Yu Y."/>
        </authorList>
    </citation>
    <scope>NUCLEOTIDE SEQUENCE [LARGE SCALE GENOMIC DNA]</scope>
    <source>
        <strain evidence="5">5.12</strain>
    </source>
</reference>
<sequence length="263" mass="29324">MFPVRRLIYVFGLYLILSVLGCADHRPKTLKVGYLDNPPYVYVDKQGEVQGLFPDVARIIANAMGYSTIRWVLLSPEHVVTALQQGRVEVVVGESIGNSQATKLCFSAPLIDTPISLLWRKEGSRYNPSISPFSQSLTFAVVRGSVGELLLRQRLADSRVVAVEDTALALLALRQRRADVLLLPRPSLDYVMKQYPQTYVSGDSAELMVYPNLAAFAFYPGNTLVQEWNTQQFVSRAKIKYALLEKGYVSLPLARFNAGCFVS</sequence>
<evidence type="ECO:0000256" key="1">
    <source>
        <dbReference type="ARBA" id="ARBA00010333"/>
    </source>
</evidence>
<reference evidence="4 5" key="2">
    <citation type="submission" date="2020-04" db="EMBL/GenBank/DDBJ databases">
        <title>Complete genome sequence of Alteromonas pelagimontana 5.12T.</title>
        <authorList>
            <person name="Sinha R.K."/>
            <person name="Krishnan K.P."/>
            <person name="Kurian J.P."/>
        </authorList>
    </citation>
    <scope>NUCLEOTIDE SEQUENCE [LARGE SCALE GENOMIC DNA]</scope>
    <source>
        <strain evidence="4 5">5.12</strain>
    </source>
</reference>
<evidence type="ECO:0000256" key="2">
    <source>
        <dbReference type="ARBA" id="ARBA00022729"/>
    </source>
</evidence>
<dbReference type="Pfam" id="PF00497">
    <property type="entry name" value="SBP_bac_3"/>
    <property type="match status" value="1"/>
</dbReference>
<dbReference type="PROSITE" id="PS51257">
    <property type="entry name" value="PROKAR_LIPOPROTEIN"/>
    <property type="match status" value="1"/>
</dbReference>
<dbReference type="Gene3D" id="3.40.190.10">
    <property type="entry name" value="Periplasmic binding protein-like II"/>
    <property type="match status" value="2"/>
</dbReference>
<name>A0A6M4MCG9_9ALTE</name>
<accession>A0A6M4MCG9</accession>
<dbReference type="OrthoDB" id="8481721at2"/>
<dbReference type="Proteomes" id="UP000219285">
    <property type="component" value="Chromosome"/>
</dbReference>
<dbReference type="EMBL" id="CP052766">
    <property type="protein sequence ID" value="QJR80737.1"/>
    <property type="molecule type" value="Genomic_DNA"/>
</dbReference>
<proteinExistence type="inferred from homology"/>
<dbReference type="AlphaFoldDB" id="A0A6M4MCG9"/>
<comment type="similarity">
    <text evidence="1">Belongs to the bacterial solute-binding protein 3 family.</text>
</comment>
<dbReference type="SMART" id="SM00062">
    <property type="entry name" value="PBPb"/>
    <property type="match status" value="1"/>
</dbReference>
<keyword evidence="2" id="KW-0732">Signal</keyword>
<dbReference type="InterPro" id="IPR001638">
    <property type="entry name" value="Solute-binding_3/MltF_N"/>
</dbReference>
<keyword evidence="5" id="KW-1185">Reference proteome</keyword>
<evidence type="ECO:0000259" key="3">
    <source>
        <dbReference type="SMART" id="SM00062"/>
    </source>
</evidence>
<feature type="domain" description="Solute-binding protein family 3/N-terminal" evidence="3">
    <location>
        <begin position="29"/>
        <end position="245"/>
    </location>
</feature>